<dbReference type="InterPro" id="IPR037516">
    <property type="entry name" value="Tripartite_DENN"/>
</dbReference>
<gene>
    <name evidence="11" type="primary">DENND5A</name>
    <name evidence="11" type="synonym">LOC115167071</name>
</gene>
<feature type="domain" description="PLAT" evidence="8">
    <location>
        <begin position="859"/>
        <end position="967"/>
    </location>
</feature>
<proteinExistence type="inferred from homology"/>
<evidence type="ECO:0000256" key="1">
    <source>
        <dbReference type="ARBA" id="ARBA00004370"/>
    </source>
</evidence>
<dbReference type="Pfam" id="PF02141">
    <property type="entry name" value="DENN"/>
    <property type="match status" value="1"/>
</dbReference>
<evidence type="ECO:0000256" key="3">
    <source>
        <dbReference type="ARBA" id="ARBA00022553"/>
    </source>
</evidence>
<keyword evidence="6" id="KW-0472">Membrane</keyword>
<comment type="subcellular location">
    <subcellularLocation>
        <location evidence="1">Membrane</location>
    </subcellularLocation>
</comment>
<dbReference type="InterPro" id="IPR047294">
    <property type="entry name" value="RUN1_DENND5A"/>
</dbReference>
<reference evidence="11" key="2">
    <citation type="submission" date="2025-09" db="UniProtKB">
        <authorList>
            <consortium name="Ensembl"/>
        </authorList>
    </citation>
    <scope>IDENTIFICATION</scope>
</reference>
<dbReference type="InterPro" id="IPR037213">
    <property type="entry name" value="Run_dom_sf"/>
</dbReference>
<dbReference type="FunFam" id="2.60.60.20:FF:000001">
    <property type="entry name" value="DENN domain containing 5B"/>
    <property type="match status" value="1"/>
</dbReference>
<dbReference type="SMART" id="SM00799">
    <property type="entry name" value="DENN"/>
    <property type="match status" value="1"/>
</dbReference>
<dbReference type="InterPro" id="IPR005113">
    <property type="entry name" value="uDENN_dom"/>
</dbReference>
<accession>A0A673Z0B4</accession>
<dbReference type="Gene3D" id="3.30.450.200">
    <property type="match status" value="1"/>
</dbReference>
<dbReference type="SUPFAM" id="SSF140741">
    <property type="entry name" value="RUN domain-like"/>
    <property type="match status" value="2"/>
</dbReference>
<dbReference type="Pfam" id="PF02759">
    <property type="entry name" value="RUN"/>
    <property type="match status" value="2"/>
</dbReference>
<feature type="domain" description="RUN" evidence="10">
    <location>
        <begin position="691"/>
        <end position="855"/>
    </location>
</feature>
<keyword evidence="3" id="KW-0597">Phosphoprotein</keyword>
<dbReference type="PROSITE" id="PS50211">
    <property type="entry name" value="DENN"/>
    <property type="match status" value="1"/>
</dbReference>
<evidence type="ECO:0000259" key="9">
    <source>
        <dbReference type="PROSITE" id="PS50211"/>
    </source>
</evidence>
<evidence type="ECO:0000259" key="8">
    <source>
        <dbReference type="PROSITE" id="PS50095"/>
    </source>
</evidence>
<keyword evidence="4" id="KW-0344">Guanine-nucleotide releasing factor</keyword>
<reference evidence="11" key="1">
    <citation type="submission" date="2025-08" db="UniProtKB">
        <authorList>
            <consortium name="Ensembl"/>
        </authorList>
    </citation>
    <scope>IDENTIFICATION</scope>
</reference>
<dbReference type="Pfam" id="PF03456">
    <property type="entry name" value="uDENN"/>
    <property type="match status" value="1"/>
</dbReference>
<dbReference type="GO" id="GO:0016020">
    <property type="term" value="C:membrane"/>
    <property type="evidence" value="ECO:0007669"/>
    <property type="project" value="UniProtKB-SubCell"/>
</dbReference>
<dbReference type="GO" id="GO:0005085">
    <property type="term" value="F:guanyl-nucleotide exchange factor activity"/>
    <property type="evidence" value="ECO:0007669"/>
    <property type="project" value="UniProtKB-KW"/>
</dbReference>
<dbReference type="InterPro" id="IPR001194">
    <property type="entry name" value="cDENN_dom"/>
</dbReference>
<dbReference type="Ensembl" id="ENSSTUT00000041570.1">
    <property type="protein sequence ID" value="ENSSTUP00000039770.1"/>
    <property type="gene ID" value="ENSSTUG00000016086.1"/>
</dbReference>
<dbReference type="PROSITE" id="PS50095">
    <property type="entry name" value="PLAT"/>
    <property type="match status" value="1"/>
</dbReference>
<dbReference type="CDD" id="cd17690">
    <property type="entry name" value="RUN1_DENND5A"/>
    <property type="match status" value="1"/>
</dbReference>
<dbReference type="GO" id="GO:0005802">
    <property type="term" value="C:trans-Golgi network"/>
    <property type="evidence" value="ECO:0007669"/>
    <property type="project" value="TreeGrafter"/>
</dbReference>
<dbReference type="CDD" id="cd01757">
    <property type="entry name" value="PLAT_RAB6IP1"/>
    <property type="match status" value="1"/>
</dbReference>
<evidence type="ECO:0000313" key="11">
    <source>
        <dbReference type="Ensembl" id="ENSSTUP00000039770.1"/>
    </source>
</evidence>
<comment type="caution">
    <text evidence="7">Lacks conserved residue(s) required for the propagation of feature annotation.</text>
</comment>
<evidence type="ECO:0000256" key="4">
    <source>
        <dbReference type="ARBA" id="ARBA00022658"/>
    </source>
</evidence>
<dbReference type="Gene3D" id="3.40.50.11500">
    <property type="match status" value="1"/>
</dbReference>
<protein>
    <submittedName>
        <fullName evidence="11">DENN domain containing 5A</fullName>
    </submittedName>
</protein>
<dbReference type="Pfam" id="PF01477">
    <property type="entry name" value="PLAT"/>
    <property type="match status" value="1"/>
</dbReference>
<dbReference type="InterPro" id="IPR043153">
    <property type="entry name" value="DENN_C"/>
</dbReference>
<feature type="domain" description="UDENN" evidence="9">
    <location>
        <begin position="53"/>
        <end position="502"/>
    </location>
</feature>
<dbReference type="InterPro" id="IPR036392">
    <property type="entry name" value="PLAT/LH2_dom_sf"/>
</dbReference>
<dbReference type="GeneTree" id="ENSGT00940000153678"/>
<feature type="domain" description="RUN" evidence="10">
    <location>
        <begin position="1039"/>
        <end position="1187"/>
    </location>
</feature>
<evidence type="ECO:0000256" key="5">
    <source>
        <dbReference type="ARBA" id="ARBA00022737"/>
    </source>
</evidence>
<dbReference type="GO" id="GO:0031267">
    <property type="term" value="F:small GTPase binding"/>
    <property type="evidence" value="ECO:0007669"/>
    <property type="project" value="InterPro"/>
</dbReference>
<dbReference type="FunFam" id="1.20.58.900:FF:000003">
    <property type="entry name" value="DENN domain containing 5A"/>
    <property type="match status" value="1"/>
</dbReference>
<keyword evidence="5" id="KW-0677">Repeat</keyword>
<sequence length="1192" mass="136611">MTTGFSSNSCRFADYFVICGLDTESGLEPDELSALCQYIEATKFRDGARGLASADEGENFEQSPLRRTFKSKVLAHYPENVEWSPFDQDAVGMLCMPKGLAFRTQADTREPQFHSFIITREDGSRTYGFALTFYEEVTSKQICSAMQTLYHMHNAEQYDILHTPTTPRCPEDQRHLHPHPLNPHPQHTLLPTPSISRLQRFNSYDISRDTLYVSKCICLIAPMAFPQACRKVLQQLHQAVSSPQPPPLPLESYVYNILYEVPLPPAGRSLKFSGVYGPVVCQRPSTAELPLFDFPISQVFELLGVENVLQLFTCALLEIQILLYSQHYQRLMTVAESITALMFPFQWQHVYVPILPASLLHFLDAPVPYLMGLHSNGEGDRTKLELPQELDVREDASSNKDLKVQCDEEELKMHQLNIQVREVFANRFTQMFADYEVFVIQPSQDKESWFSNRDQMQNFDKASFLSDQPEPYLPFLSRFLETQMFASFIDSKILCHDDEDKEHTLRVFDSRVDKIRMLNVRTPTLRTSMYQTCTNIDEAEKAIEMRVVKIDHTALHPHLLDMKIGQGRYEHGFFPRLQSDVLSTGPVSNKWAKRSAPAQWRRKDRQKQHAEHLYLDNDQREKYIQEARNLGTTIRQPKLSNLSPSVIAQTNWKFVEGLLKECRNKTKRMLVEKMGREAVELGHGEVSITGVEENTLIASLCDLLERIWSHGLQVKQGKSALWSHLLHYQESKEKTDAAPAGLGPPGLIHDIERRKSDAGAALAPLKVSLIRDMRHIQNIGEIKTDVGKARAWVRLSMEKKLLSRHLKKLLSDHELTKKLYKRYAFLRCDDEKEQFLYHLLSFNAVDYFCFTNVFTTIMIPYHVLVIPSKKLGGSMFTANPWVCVSGELAETGVLQVPKHTQEITFECQNLGKLTTVQMGHDNSGLYAKWLVEYVMVRNEITGHAYKFPCGRWLGKGVDDGSLERVLVGELVTPNSENEDRMCRTPPMQQSPGMMRRFVTISPNSKPKLNTSQIQEGVGEAINGIVKHFHKPEKERGSLTLLLCGEYGLVWALEQVFQHGFKSPRLFKNVFIWDFLEKSQVYFESAEQREVTPDENWQTRVRHFCRFMRAINSTSRNIGKDGKFQMLVCLGARDHLLHHWIALLADCPITVQMYEDTALIKDRSLVNSLIRVLQTLQEFNITLEASLVKGIGI</sequence>
<organism evidence="11 12">
    <name type="scientific">Salmo trutta</name>
    <name type="common">Brown trout</name>
    <dbReference type="NCBI Taxonomy" id="8032"/>
    <lineage>
        <taxon>Eukaryota</taxon>
        <taxon>Metazoa</taxon>
        <taxon>Chordata</taxon>
        <taxon>Craniata</taxon>
        <taxon>Vertebrata</taxon>
        <taxon>Euteleostomi</taxon>
        <taxon>Actinopterygii</taxon>
        <taxon>Neopterygii</taxon>
        <taxon>Teleostei</taxon>
        <taxon>Protacanthopterygii</taxon>
        <taxon>Salmoniformes</taxon>
        <taxon>Salmonidae</taxon>
        <taxon>Salmoninae</taxon>
        <taxon>Salmo</taxon>
    </lineage>
</organism>
<dbReference type="SMART" id="SM00800">
    <property type="entry name" value="uDENN"/>
    <property type="match status" value="1"/>
</dbReference>
<evidence type="ECO:0000256" key="2">
    <source>
        <dbReference type="ARBA" id="ARBA00006664"/>
    </source>
</evidence>
<evidence type="ECO:0000256" key="6">
    <source>
        <dbReference type="ARBA" id="ARBA00023136"/>
    </source>
</evidence>
<dbReference type="FunFam" id="1.20.58.900:FF:000008">
    <property type="entry name" value="DENN domain containing 5B"/>
    <property type="match status" value="1"/>
</dbReference>
<dbReference type="SMART" id="SM00593">
    <property type="entry name" value="RUN"/>
    <property type="match status" value="2"/>
</dbReference>
<keyword evidence="12" id="KW-1185">Reference proteome</keyword>
<evidence type="ECO:0000256" key="7">
    <source>
        <dbReference type="PROSITE-ProRule" id="PRU00152"/>
    </source>
</evidence>
<dbReference type="GO" id="GO:0005829">
    <property type="term" value="C:cytosol"/>
    <property type="evidence" value="ECO:0007669"/>
    <property type="project" value="GOC"/>
</dbReference>
<dbReference type="SUPFAM" id="SSF49723">
    <property type="entry name" value="Lipase/lipooxygenase domain (PLAT/LH2 domain)"/>
    <property type="match status" value="1"/>
</dbReference>
<dbReference type="FunFam" id="1.20.58.900:FF:000007">
    <property type="entry name" value="DENN domain-containing protein 5B"/>
    <property type="match status" value="1"/>
</dbReference>
<dbReference type="GO" id="GO:0042147">
    <property type="term" value="P:retrograde transport, endosome to Golgi"/>
    <property type="evidence" value="ECO:0007669"/>
    <property type="project" value="TreeGrafter"/>
</dbReference>
<dbReference type="Gene3D" id="2.60.60.20">
    <property type="entry name" value="PLAT/LH2 domain"/>
    <property type="match status" value="1"/>
</dbReference>
<dbReference type="Gene3D" id="1.20.58.900">
    <property type="match status" value="3"/>
</dbReference>
<dbReference type="AlphaFoldDB" id="A0A673Z0B4"/>
<dbReference type="PANTHER" id="PTHR46070">
    <property type="entry name" value="PINSTRIPE, ISOFORM A"/>
    <property type="match status" value="1"/>
</dbReference>
<dbReference type="InterPro" id="IPR005112">
    <property type="entry name" value="dDENN_dom"/>
</dbReference>
<dbReference type="PROSITE" id="PS50826">
    <property type="entry name" value="RUN"/>
    <property type="match status" value="2"/>
</dbReference>
<dbReference type="SMART" id="SM00801">
    <property type="entry name" value="dDENN"/>
    <property type="match status" value="1"/>
</dbReference>
<evidence type="ECO:0000259" key="10">
    <source>
        <dbReference type="PROSITE" id="PS50826"/>
    </source>
</evidence>
<name>A0A673Z0B4_SALTR</name>
<comment type="similarity">
    <text evidence="2">Belongs to the RAB6IP1 family.</text>
</comment>
<dbReference type="InterPro" id="IPR004012">
    <property type="entry name" value="Run_dom"/>
</dbReference>
<dbReference type="InterPro" id="IPR001024">
    <property type="entry name" value="PLAT/LH2_dom"/>
</dbReference>
<dbReference type="PANTHER" id="PTHR46070:SF2">
    <property type="entry name" value="DENN DOMAIN-CONTAINING PROTEIN 5A"/>
    <property type="match status" value="1"/>
</dbReference>
<dbReference type="Proteomes" id="UP000472277">
    <property type="component" value="Chromosome 29"/>
</dbReference>
<dbReference type="InterPro" id="IPR047278">
    <property type="entry name" value="DEN5A/B"/>
</dbReference>
<dbReference type="Pfam" id="PF03455">
    <property type="entry name" value="dDENN"/>
    <property type="match status" value="1"/>
</dbReference>
<dbReference type="InterPro" id="IPR047277">
    <property type="entry name" value="PLAT_RAB6IP1"/>
</dbReference>
<evidence type="ECO:0000313" key="12">
    <source>
        <dbReference type="Proteomes" id="UP000472277"/>
    </source>
</evidence>